<accession>A0A183IJX2</accession>
<evidence type="ECO:0000259" key="3">
    <source>
        <dbReference type="PROSITE" id="PS50179"/>
    </source>
</evidence>
<evidence type="ECO:0000256" key="1">
    <source>
        <dbReference type="ARBA" id="ARBA00022448"/>
    </source>
</evidence>
<dbReference type="EMBL" id="UZAM01008022">
    <property type="protein sequence ID" value="VDP02790.1"/>
    <property type="molecule type" value="Genomic_DNA"/>
</dbReference>
<dbReference type="AlphaFoldDB" id="A0A183IJX2"/>
<dbReference type="InterPro" id="IPR004152">
    <property type="entry name" value="GAT_dom"/>
</dbReference>
<dbReference type="Gene3D" id="1.25.40.90">
    <property type="match status" value="1"/>
</dbReference>
<dbReference type="Pfam" id="PF03127">
    <property type="entry name" value="GAT"/>
    <property type="match status" value="1"/>
</dbReference>
<dbReference type="PROSITE" id="PS50179">
    <property type="entry name" value="VHS"/>
    <property type="match status" value="1"/>
</dbReference>
<gene>
    <name evidence="5" type="ORF">SBAD_LOCUS3918</name>
</gene>
<dbReference type="SMART" id="SM00288">
    <property type="entry name" value="VHS"/>
    <property type="match status" value="1"/>
</dbReference>
<dbReference type="GO" id="GO:0016020">
    <property type="term" value="C:membrane"/>
    <property type="evidence" value="ECO:0007669"/>
    <property type="project" value="TreeGrafter"/>
</dbReference>
<feature type="domain" description="GAT" evidence="4">
    <location>
        <begin position="171"/>
        <end position="258"/>
    </location>
</feature>
<evidence type="ECO:0000313" key="5">
    <source>
        <dbReference type="EMBL" id="VDP02790.1"/>
    </source>
</evidence>
<evidence type="ECO:0000313" key="6">
    <source>
        <dbReference type="Proteomes" id="UP000270296"/>
    </source>
</evidence>
<dbReference type="GO" id="GO:0035091">
    <property type="term" value="F:phosphatidylinositol binding"/>
    <property type="evidence" value="ECO:0007669"/>
    <property type="project" value="InterPro"/>
</dbReference>
<dbReference type="GO" id="GO:0007165">
    <property type="term" value="P:signal transduction"/>
    <property type="evidence" value="ECO:0007669"/>
    <property type="project" value="TreeGrafter"/>
</dbReference>
<dbReference type="Pfam" id="PF00790">
    <property type="entry name" value="VHS"/>
    <property type="match status" value="1"/>
</dbReference>
<sequence length="271" mass="30805">MEQARDAAQAVSEFFQGNPFQTIVGHKIGMLFAVTRKVFTFHLNPIPREAIRAIRRRLQMNIGKNDIVVMYTLTVLETCVKNCDFRLHHLVSQKDFINDLLKFIGPKYDPPQNIQDRVLGLIKTWAEAFRGKSELSGVCEVYDEMKAKGIEFPKIEMEKSPPIFTPRVSALSQQTPVAAKAAAFPSIGPQRNMLTLTPEQLAKLRSELDVDLHSTCQEMQERIVDLIGRISSEEVTSELLVVNDEMNNVFGKTETMHRNRRLPLRTAILLI</sequence>
<feature type="domain" description="VHS" evidence="3">
    <location>
        <begin position="47"/>
        <end position="153"/>
    </location>
</feature>
<dbReference type="PROSITE" id="PS50909">
    <property type="entry name" value="GAT"/>
    <property type="match status" value="1"/>
</dbReference>
<dbReference type="SUPFAM" id="SSF89009">
    <property type="entry name" value="GAT-like domain"/>
    <property type="match status" value="1"/>
</dbReference>
<dbReference type="SUPFAM" id="SSF48464">
    <property type="entry name" value="ENTH/VHS domain"/>
    <property type="match status" value="1"/>
</dbReference>
<dbReference type="InterPro" id="IPR038425">
    <property type="entry name" value="GAT_sf"/>
</dbReference>
<dbReference type="GO" id="GO:0005768">
    <property type="term" value="C:endosome"/>
    <property type="evidence" value="ECO:0007669"/>
    <property type="project" value="TreeGrafter"/>
</dbReference>
<dbReference type="GO" id="GO:0030276">
    <property type="term" value="F:clathrin binding"/>
    <property type="evidence" value="ECO:0007669"/>
    <property type="project" value="TreeGrafter"/>
</dbReference>
<evidence type="ECO:0000313" key="7">
    <source>
        <dbReference type="WBParaSite" id="SBAD_0000409401-mRNA-1"/>
    </source>
</evidence>
<dbReference type="GO" id="GO:0015031">
    <property type="term" value="P:protein transport"/>
    <property type="evidence" value="ECO:0007669"/>
    <property type="project" value="UniProtKB-KW"/>
</dbReference>
<evidence type="ECO:0000256" key="2">
    <source>
        <dbReference type="ARBA" id="ARBA00022927"/>
    </source>
</evidence>
<dbReference type="InterPro" id="IPR008942">
    <property type="entry name" value="ENTH_VHS"/>
</dbReference>
<dbReference type="PANTHER" id="PTHR13856">
    <property type="entry name" value="VHS DOMAIN CONTAINING PROTEIN FAMILY"/>
    <property type="match status" value="1"/>
</dbReference>
<evidence type="ECO:0000259" key="4">
    <source>
        <dbReference type="PROSITE" id="PS50909"/>
    </source>
</evidence>
<reference evidence="5 6" key="2">
    <citation type="submission" date="2018-11" db="EMBL/GenBank/DDBJ databases">
        <authorList>
            <consortium name="Pathogen Informatics"/>
        </authorList>
    </citation>
    <scope>NUCLEOTIDE SEQUENCE [LARGE SCALE GENOMIC DNA]</scope>
</reference>
<name>A0A183IJX2_9BILA</name>
<dbReference type="Proteomes" id="UP000270296">
    <property type="component" value="Unassembled WGS sequence"/>
</dbReference>
<dbReference type="InterPro" id="IPR002014">
    <property type="entry name" value="VHS_dom"/>
</dbReference>
<organism evidence="7">
    <name type="scientific">Soboliphyme baturini</name>
    <dbReference type="NCBI Taxonomy" id="241478"/>
    <lineage>
        <taxon>Eukaryota</taxon>
        <taxon>Metazoa</taxon>
        <taxon>Ecdysozoa</taxon>
        <taxon>Nematoda</taxon>
        <taxon>Enoplea</taxon>
        <taxon>Dorylaimia</taxon>
        <taxon>Dioctophymatida</taxon>
        <taxon>Dioctophymatoidea</taxon>
        <taxon>Soboliphymatidae</taxon>
        <taxon>Soboliphyme</taxon>
    </lineage>
</organism>
<dbReference type="Gene3D" id="1.20.58.160">
    <property type="match status" value="1"/>
</dbReference>
<dbReference type="WBParaSite" id="SBAD_0000409401-mRNA-1">
    <property type="protein sequence ID" value="SBAD_0000409401-mRNA-1"/>
    <property type="gene ID" value="SBAD_0000409401"/>
</dbReference>
<proteinExistence type="predicted"/>
<reference evidence="7" key="1">
    <citation type="submission" date="2016-06" db="UniProtKB">
        <authorList>
            <consortium name="WormBaseParasite"/>
        </authorList>
    </citation>
    <scope>IDENTIFICATION</scope>
</reference>
<dbReference type="GO" id="GO:0043130">
    <property type="term" value="F:ubiquitin binding"/>
    <property type="evidence" value="ECO:0007669"/>
    <property type="project" value="InterPro"/>
</dbReference>
<keyword evidence="1" id="KW-0813">Transport</keyword>
<dbReference type="OrthoDB" id="2018246at2759"/>
<keyword evidence="6" id="KW-1185">Reference proteome</keyword>
<keyword evidence="2" id="KW-0653">Protein transport</keyword>
<dbReference type="PANTHER" id="PTHR13856:SF137">
    <property type="entry name" value="GH05942P"/>
    <property type="match status" value="1"/>
</dbReference>
<protein>
    <submittedName>
        <fullName evidence="7">VHS domain-containing protein</fullName>
    </submittedName>
</protein>